<evidence type="ECO:0000256" key="4">
    <source>
        <dbReference type="ARBA" id="ARBA00023163"/>
    </source>
</evidence>
<dbReference type="InterPro" id="IPR005119">
    <property type="entry name" value="LysR_subst-bd"/>
</dbReference>
<evidence type="ECO:0000259" key="5">
    <source>
        <dbReference type="PROSITE" id="PS50931"/>
    </source>
</evidence>
<dbReference type="PANTHER" id="PTHR30537:SF5">
    <property type="entry name" value="HTH-TYPE TRANSCRIPTIONAL ACTIVATOR TTDR-RELATED"/>
    <property type="match status" value="1"/>
</dbReference>
<dbReference type="PANTHER" id="PTHR30537">
    <property type="entry name" value="HTH-TYPE TRANSCRIPTIONAL REGULATOR"/>
    <property type="match status" value="1"/>
</dbReference>
<dbReference type="EMBL" id="WTVQ01000009">
    <property type="protein sequence ID" value="NMG74641.1"/>
    <property type="molecule type" value="Genomic_DNA"/>
</dbReference>
<dbReference type="SUPFAM" id="SSF46785">
    <property type="entry name" value="Winged helix' DNA-binding domain"/>
    <property type="match status" value="1"/>
</dbReference>
<evidence type="ECO:0000256" key="1">
    <source>
        <dbReference type="ARBA" id="ARBA00009437"/>
    </source>
</evidence>
<protein>
    <submittedName>
        <fullName evidence="6">LysR family transcriptional regulator</fullName>
    </submittedName>
</protein>
<accession>A0ABX1QB54</accession>
<organism evidence="6 7">
    <name type="scientific">Aromatoleum diolicum</name>
    <dbReference type="NCBI Taxonomy" id="75796"/>
    <lineage>
        <taxon>Bacteria</taxon>
        <taxon>Pseudomonadati</taxon>
        <taxon>Pseudomonadota</taxon>
        <taxon>Betaproteobacteria</taxon>
        <taxon>Rhodocyclales</taxon>
        <taxon>Rhodocyclaceae</taxon>
        <taxon>Aromatoleum</taxon>
    </lineage>
</organism>
<dbReference type="InterPro" id="IPR058163">
    <property type="entry name" value="LysR-type_TF_proteobact-type"/>
</dbReference>
<gene>
    <name evidence="6" type="ORF">GPA25_07685</name>
</gene>
<keyword evidence="4" id="KW-0804">Transcription</keyword>
<dbReference type="CDD" id="cd08422">
    <property type="entry name" value="PBP2_CrgA_like"/>
    <property type="match status" value="1"/>
</dbReference>
<dbReference type="InterPro" id="IPR000847">
    <property type="entry name" value="LysR_HTH_N"/>
</dbReference>
<dbReference type="InterPro" id="IPR036388">
    <property type="entry name" value="WH-like_DNA-bd_sf"/>
</dbReference>
<evidence type="ECO:0000256" key="2">
    <source>
        <dbReference type="ARBA" id="ARBA00023015"/>
    </source>
</evidence>
<dbReference type="Proteomes" id="UP000648984">
    <property type="component" value="Unassembled WGS sequence"/>
</dbReference>
<name>A0ABX1QB54_9RHOO</name>
<proteinExistence type="inferred from homology"/>
<sequence length="306" mass="34245">MSWLASWETFVKVVESGSMAAAARRLDCTRAQVSKQIGELERRFGVRMFDRSTRRLFLTPSGEVFYQHALRALESIELTEVAVRNLGDVPSGLLRISASVVFGRMWVAPLLPRLAARYPELDCELILTNALVDLAEDRIDLALRFCRTPPEDVVAKRIFTMETVICAAPDYLARHGSPTAPRDLVDHQCFSFLLFDNRVWRLVDREGVEIGIPVRSRIQFNDAGSILDAALAGHGLAMLPTYLCCNELASGRLVRVLANYEPQIDFGRHLYACYMPSRARLPKVKVLLDELAALLTPMPPWGSLTG</sequence>
<keyword evidence="7" id="KW-1185">Reference proteome</keyword>
<evidence type="ECO:0000313" key="7">
    <source>
        <dbReference type="Proteomes" id="UP000648984"/>
    </source>
</evidence>
<evidence type="ECO:0000313" key="6">
    <source>
        <dbReference type="EMBL" id="NMG74641.1"/>
    </source>
</evidence>
<dbReference type="Gene3D" id="1.10.10.10">
    <property type="entry name" value="Winged helix-like DNA-binding domain superfamily/Winged helix DNA-binding domain"/>
    <property type="match status" value="1"/>
</dbReference>
<dbReference type="RefSeq" id="WP_169259785.1">
    <property type="nucleotide sequence ID" value="NZ_WTVQ01000009.1"/>
</dbReference>
<dbReference type="SUPFAM" id="SSF53850">
    <property type="entry name" value="Periplasmic binding protein-like II"/>
    <property type="match status" value="1"/>
</dbReference>
<dbReference type="Gene3D" id="3.40.190.290">
    <property type="match status" value="1"/>
</dbReference>
<dbReference type="InterPro" id="IPR036390">
    <property type="entry name" value="WH_DNA-bd_sf"/>
</dbReference>
<comment type="caution">
    <text evidence="6">The sequence shown here is derived from an EMBL/GenBank/DDBJ whole genome shotgun (WGS) entry which is preliminary data.</text>
</comment>
<evidence type="ECO:0000256" key="3">
    <source>
        <dbReference type="ARBA" id="ARBA00023125"/>
    </source>
</evidence>
<comment type="similarity">
    <text evidence="1">Belongs to the LysR transcriptional regulatory family.</text>
</comment>
<dbReference type="Pfam" id="PF00126">
    <property type="entry name" value="HTH_1"/>
    <property type="match status" value="1"/>
</dbReference>
<keyword evidence="3" id="KW-0238">DNA-binding</keyword>
<dbReference type="Pfam" id="PF03466">
    <property type="entry name" value="LysR_substrate"/>
    <property type="match status" value="1"/>
</dbReference>
<dbReference type="PROSITE" id="PS50931">
    <property type="entry name" value="HTH_LYSR"/>
    <property type="match status" value="1"/>
</dbReference>
<keyword evidence="2" id="KW-0805">Transcription regulation</keyword>
<feature type="domain" description="HTH lysR-type" evidence="5">
    <location>
        <begin position="1"/>
        <end position="59"/>
    </location>
</feature>
<reference evidence="6 7" key="1">
    <citation type="submission" date="2019-12" db="EMBL/GenBank/DDBJ databases">
        <title>Comparative genomics gives insights into the taxonomy of the Azoarcus-Aromatoleum group and reveals separate origins of nif in the plant-associated Azoarcus and non-plant-associated Aromatoleum sub-groups.</title>
        <authorList>
            <person name="Lafos M."/>
            <person name="Maluk M."/>
            <person name="Batista M."/>
            <person name="Junghare M."/>
            <person name="Carmona M."/>
            <person name="Faoro H."/>
            <person name="Cruz L.M."/>
            <person name="Battistoni F."/>
            <person name="De Souza E."/>
            <person name="Pedrosa F."/>
            <person name="Chen W.-M."/>
            <person name="Poole P.S."/>
            <person name="Dixon R.A."/>
            <person name="James E.K."/>
        </authorList>
    </citation>
    <scope>NUCLEOTIDE SEQUENCE [LARGE SCALE GENOMIC DNA]</scope>
    <source>
        <strain evidence="6 7">22Lin</strain>
    </source>
</reference>